<organism evidence="1 2">
    <name type="scientific">Peribacillus huizhouensis</name>
    <dbReference type="NCBI Taxonomy" id="1501239"/>
    <lineage>
        <taxon>Bacteria</taxon>
        <taxon>Bacillati</taxon>
        <taxon>Bacillota</taxon>
        <taxon>Bacilli</taxon>
        <taxon>Bacillales</taxon>
        <taxon>Bacillaceae</taxon>
        <taxon>Peribacillus</taxon>
    </lineage>
</organism>
<name>A0ABR6CRD8_9BACI</name>
<sequence length="95" mass="10909">MEFQPQVGALICLSSQIAFQVRPMEVPLIDSEGETHVMVISAPTHQETHPLLVSAFLCILMRGKILRLFVLSSFFDFLNTWLDFIRRSRKRGCSR</sequence>
<dbReference type="Proteomes" id="UP000626697">
    <property type="component" value="Unassembled WGS sequence"/>
</dbReference>
<protein>
    <submittedName>
        <fullName evidence="1">Uncharacterized protein</fullName>
    </submittedName>
</protein>
<evidence type="ECO:0000313" key="2">
    <source>
        <dbReference type="Proteomes" id="UP000626697"/>
    </source>
</evidence>
<keyword evidence="2" id="KW-1185">Reference proteome</keyword>
<proteinExistence type="predicted"/>
<evidence type="ECO:0000313" key="1">
    <source>
        <dbReference type="EMBL" id="MBA9027599.1"/>
    </source>
</evidence>
<dbReference type="EMBL" id="JACJHX010000008">
    <property type="protein sequence ID" value="MBA9027599.1"/>
    <property type="molecule type" value="Genomic_DNA"/>
</dbReference>
<comment type="caution">
    <text evidence="1">The sequence shown here is derived from an EMBL/GenBank/DDBJ whole genome shotgun (WGS) entry which is preliminary data.</text>
</comment>
<reference evidence="1 2" key="1">
    <citation type="submission" date="2020-08" db="EMBL/GenBank/DDBJ databases">
        <title>Genomic Encyclopedia of Type Strains, Phase IV (KMG-IV): sequencing the most valuable type-strain genomes for metagenomic binning, comparative biology and taxonomic classification.</title>
        <authorList>
            <person name="Goeker M."/>
        </authorList>
    </citation>
    <scope>NUCLEOTIDE SEQUENCE [LARGE SCALE GENOMIC DNA]</scope>
    <source>
        <strain evidence="1 2">DSM 105481</strain>
    </source>
</reference>
<gene>
    <name evidence="1" type="ORF">HNP81_002889</name>
</gene>
<accession>A0ABR6CRD8</accession>